<dbReference type="InterPro" id="IPR023614">
    <property type="entry name" value="Porin_dom_sf"/>
</dbReference>
<keyword evidence="7" id="KW-0406">Ion transport</keyword>
<proteinExistence type="predicted"/>
<comment type="subunit">
    <text evidence="2">Homotrimer.</text>
</comment>
<comment type="caution">
    <text evidence="13">The sequence shown here is derived from an EMBL/GenBank/DDBJ whole genome shotgun (WGS) entry which is preliminary data.</text>
</comment>
<evidence type="ECO:0000256" key="3">
    <source>
        <dbReference type="ARBA" id="ARBA00022448"/>
    </source>
</evidence>
<evidence type="ECO:0000256" key="5">
    <source>
        <dbReference type="ARBA" id="ARBA00022692"/>
    </source>
</evidence>
<feature type="signal peptide" evidence="11">
    <location>
        <begin position="1"/>
        <end position="22"/>
    </location>
</feature>
<evidence type="ECO:0000256" key="10">
    <source>
        <dbReference type="ARBA" id="ARBA00023237"/>
    </source>
</evidence>
<keyword evidence="10" id="KW-0998">Cell outer membrane</keyword>
<dbReference type="InterPro" id="IPR033900">
    <property type="entry name" value="Gram_neg_porin_domain"/>
</dbReference>
<accession>A0ABT6AVN4</accession>
<evidence type="ECO:0000256" key="11">
    <source>
        <dbReference type="SAM" id="SignalP"/>
    </source>
</evidence>
<dbReference type="Proteomes" id="UP001216674">
    <property type="component" value="Unassembled WGS sequence"/>
</dbReference>
<dbReference type="EMBL" id="JARJLM010000455">
    <property type="protein sequence ID" value="MDF3836689.1"/>
    <property type="molecule type" value="Genomic_DNA"/>
</dbReference>
<comment type="subcellular location">
    <subcellularLocation>
        <location evidence="1">Cell outer membrane</location>
        <topology evidence="1">Multi-pass membrane protein</topology>
    </subcellularLocation>
</comment>
<organism evidence="13 14">
    <name type="scientific">Cupriavidus basilensis</name>
    <dbReference type="NCBI Taxonomy" id="68895"/>
    <lineage>
        <taxon>Bacteria</taxon>
        <taxon>Pseudomonadati</taxon>
        <taxon>Pseudomonadota</taxon>
        <taxon>Betaproteobacteria</taxon>
        <taxon>Burkholderiales</taxon>
        <taxon>Burkholderiaceae</taxon>
        <taxon>Cupriavidus</taxon>
    </lineage>
</organism>
<evidence type="ECO:0000256" key="6">
    <source>
        <dbReference type="ARBA" id="ARBA00022729"/>
    </source>
</evidence>
<dbReference type="InterPro" id="IPR002299">
    <property type="entry name" value="Porin_Neis"/>
</dbReference>
<name>A0ABT6AVN4_9BURK</name>
<evidence type="ECO:0000256" key="2">
    <source>
        <dbReference type="ARBA" id="ARBA00011233"/>
    </source>
</evidence>
<keyword evidence="3" id="KW-0813">Transport</keyword>
<reference evidence="13 14" key="1">
    <citation type="submission" date="2023-03" db="EMBL/GenBank/DDBJ databases">
        <title>Draft assemblies of triclosan tolerant bacteria isolated from returned activated sludge.</title>
        <authorList>
            <person name="Van Hamelsveld S."/>
        </authorList>
    </citation>
    <scope>NUCLEOTIDE SEQUENCE [LARGE SCALE GENOMIC DNA]</scope>
    <source>
        <strain evidence="13 14">GW210010_S58</strain>
    </source>
</reference>
<feature type="domain" description="Porin" evidence="12">
    <location>
        <begin position="12"/>
        <end position="330"/>
    </location>
</feature>
<dbReference type="Gene3D" id="2.40.160.10">
    <property type="entry name" value="Porin"/>
    <property type="match status" value="1"/>
</dbReference>
<sequence>MNLKQKAVLSMIALAASAGAQAQSNVTLYGVIDTGIEYANNQPGGGHDVVRLTTANVAGSRWGLRGVEDLGGGLKGLFVLESGFESDTGKSSQGGRLFGRAAYVGLKNEWGEVLIGRQNGPIFDVAGSIDPMFIVPRYSLLAQDAQFAARADNTIKYVGAFGPVKTSAMYSFGADSGKVGGSEVPGQPKLGREFGGNIVYSANNLSITAAYDELNSGTVTVTPDATTRRATLAGTYAFGKATVYAGYRWGKAYGGALLPGAPAQSNQRSNLWWTGARWNVVGALTLAAAAYYQDFSGTNADPWLFVGSADYEFSKRTDAYLTVGYAKNRHGSNLGIGSGSWGFGTVQPGANQVGVVVGLRHKF</sequence>
<keyword evidence="6 11" id="KW-0732">Signal</keyword>
<feature type="chain" id="PRO_5047256037" evidence="11">
    <location>
        <begin position="23"/>
        <end position="363"/>
    </location>
</feature>
<keyword evidence="8" id="KW-0626">Porin</keyword>
<evidence type="ECO:0000256" key="1">
    <source>
        <dbReference type="ARBA" id="ARBA00004571"/>
    </source>
</evidence>
<evidence type="ECO:0000259" key="12">
    <source>
        <dbReference type="Pfam" id="PF13609"/>
    </source>
</evidence>
<keyword evidence="5" id="KW-0812">Transmembrane</keyword>
<evidence type="ECO:0000313" key="13">
    <source>
        <dbReference type="EMBL" id="MDF3836689.1"/>
    </source>
</evidence>
<gene>
    <name evidence="13" type="ORF">P3W85_27575</name>
</gene>
<evidence type="ECO:0000256" key="8">
    <source>
        <dbReference type="ARBA" id="ARBA00023114"/>
    </source>
</evidence>
<evidence type="ECO:0000256" key="7">
    <source>
        <dbReference type="ARBA" id="ARBA00023065"/>
    </source>
</evidence>
<dbReference type="RefSeq" id="WP_276267087.1">
    <property type="nucleotide sequence ID" value="NZ_JARJLM010000455.1"/>
</dbReference>
<protein>
    <submittedName>
        <fullName evidence="13">Porin</fullName>
    </submittedName>
</protein>
<evidence type="ECO:0000313" key="14">
    <source>
        <dbReference type="Proteomes" id="UP001216674"/>
    </source>
</evidence>
<dbReference type="PRINTS" id="PR00184">
    <property type="entry name" value="NEISSPPORIN"/>
</dbReference>
<dbReference type="InterPro" id="IPR050298">
    <property type="entry name" value="Gram-neg_bact_OMP"/>
</dbReference>
<dbReference type="SUPFAM" id="SSF56935">
    <property type="entry name" value="Porins"/>
    <property type="match status" value="1"/>
</dbReference>
<dbReference type="Pfam" id="PF13609">
    <property type="entry name" value="Porin_4"/>
    <property type="match status" value="1"/>
</dbReference>
<keyword evidence="4" id="KW-1134">Transmembrane beta strand</keyword>
<dbReference type="CDD" id="cd00342">
    <property type="entry name" value="gram_neg_porins"/>
    <property type="match status" value="1"/>
</dbReference>
<keyword evidence="9" id="KW-0472">Membrane</keyword>
<dbReference type="PANTHER" id="PTHR34501">
    <property type="entry name" value="PROTEIN YDDL-RELATED"/>
    <property type="match status" value="1"/>
</dbReference>
<evidence type="ECO:0000256" key="4">
    <source>
        <dbReference type="ARBA" id="ARBA00022452"/>
    </source>
</evidence>
<evidence type="ECO:0000256" key="9">
    <source>
        <dbReference type="ARBA" id="ARBA00023136"/>
    </source>
</evidence>
<dbReference type="PANTHER" id="PTHR34501:SF9">
    <property type="entry name" value="MAJOR OUTER MEMBRANE PROTEIN P.IA"/>
    <property type="match status" value="1"/>
</dbReference>
<keyword evidence="14" id="KW-1185">Reference proteome</keyword>